<dbReference type="PANTHER" id="PTHR23419:SF8">
    <property type="entry name" value="FI09726P"/>
    <property type="match status" value="1"/>
</dbReference>
<reference evidence="2 3" key="1">
    <citation type="submission" date="2022-04" db="EMBL/GenBank/DDBJ databases">
        <authorList>
            <person name="Huq M.A."/>
        </authorList>
    </citation>
    <scope>NUCLEOTIDE SEQUENCE [LARGE SCALE GENOMIC DNA]</scope>
    <source>
        <strain evidence="2 3">MAH-33</strain>
    </source>
</reference>
<dbReference type="EMBL" id="JALKHS010000006">
    <property type="protein sequence ID" value="MCK0530978.1"/>
    <property type="molecule type" value="Genomic_DNA"/>
</dbReference>
<dbReference type="RefSeq" id="WP_247230666.1">
    <property type="nucleotide sequence ID" value="NZ_JALKHS010000006.1"/>
</dbReference>
<dbReference type="InterPro" id="IPR015867">
    <property type="entry name" value="N-reg_PII/ATP_PRibTrfase_C"/>
</dbReference>
<organism evidence="2 3">
    <name type="scientific">Sphingobium agri</name>
    <dbReference type="NCBI Taxonomy" id="2933566"/>
    <lineage>
        <taxon>Bacteria</taxon>
        <taxon>Pseudomonadati</taxon>
        <taxon>Pseudomonadota</taxon>
        <taxon>Alphaproteobacteria</taxon>
        <taxon>Sphingomonadales</taxon>
        <taxon>Sphingomonadaceae</taxon>
        <taxon>Sphingobium</taxon>
    </lineage>
</organism>
<gene>
    <name evidence="2" type="ORF">MU848_05210</name>
</gene>
<evidence type="ECO:0000313" key="2">
    <source>
        <dbReference type="EMBL" id="MCK0530978.1"/>
    </source>
</evidence>
<dbReference type="PANTHER" id="PTHR23419">
    <property type="entry name" value="DIVALENT CATION TOLERANCE CUTA-RELATED"/>
    <property type="match status" value="1"/>
</dbReference>
<name>A0ABT0DV47_9SPHN</name>
<dbReference type="Proteomes" id="UP001203512">
    <property type="component" value="Unassembled WGS sequence"/>
</dbReference>
<dbReference type="InterPro" id="IPR011322">
    <property type="entry name" value="N-reg_PII-like_a/b"/>
</dbReference>
<dbReference type="Pfam" id="PF03091">
    <property type="entry name" value="CutA1"/>
    <property type="match status" value="1"/>
</dbReference>
<dbReference type="Gene3D" id="3.30.70.120">
    <property type="match status" value="1"/>
</dbReference>
<proteinExistence type="inferred from homology"/>
<evidence type="ECO:0000256" key="1">
    <source>
        <dbReference type="ARBA" id="ARBA00010169"/>
    </source>
</evidence>
<sequence>MSGVALVYTLFGSAEAADRVARQLIAERLAACANMLGAATSLYEWNGVMESTAEVPVLFKTTPSRRDALMARIAELHDYEVPAILALPVESADLAYAKWVAEQIAK</sequence>
<accession>A0ABT0DV47</accession>
<comment type="caution">
    <text evidence="2">The sequence shown here is derived from an EMBL/GenBank/DDBJ whole genome shotgun (WGS) entry which is preliminary data.</text>
</comment>
<evidence type="ECO:0000313" key="3">
    <source>
        <dbReference type="Proteomes" id="UP001203512"/>
    </source>
</evidence>
<dbReference type="SUPFAM" id="SSF54913">
    <property type="entry name" value="GlnB-like"/>
    <property type="match status" value="1"/>
</dbReference>
<comment type="similarity">
    <text evidence="1">Belongs to the CutA family.</text>
</comment>
<keyword evidence="3" id="KW-1185">Reference proteome</keyword>
<dbReference type="InterPro" id="IPR004323">
    <property type="entry name" value="Ion_tolerance_CutA"/>
</dbReference>
<protein>
    <submittedName>
        <fullName evidence="2">Divalent-cation tolerance protein CutA</fullName>
    </submittedName>
</protein>